<dbReference type="EMBL" id="JBFTWV010000116">
    <property type="protein sequence ID" value="KAL2786493.1"/>
    <property type="molecule type" value="Genomic_DNA"/>
</dbReference>
<dbReference type="Proteomes" id="UP001610563">
    <property type="component" value="Unassembled WGS sequence"/>
</dbReference>
<evidence type="ECO:0000313" key="4">
    <source>
        <dbReference type="Proteomes" id="UP001610563"/>
    </source>
</evidence>
<keyword evidence="4" id="KW-1185">Reference proteome</keyword>
<organism evidence="3 4">
    <name type="scientific">Aspergillus keveii</name>
    <dbReference type="NCBI Taxonomy" id="714993"/>
    <lineage>
        <taxon>Eukaryota</taxon>
        <taxon>Fungi</taxon>
        <taxon>Dikarya</taxon>
        <taxon>Ascomycota</taxon>
        <taxon>Pezizomycotina</taxon>
        <taxon>Eurotiomycetes</taxon>
        <taxon>Eurotiomycetidae</taxon>
        <taxon>Eurotiales</taxon>
        <taxon>Aspergillaceae</taxon>
        <taxon>Aspergillus</taxon>
        <taxon>Aspergillus subgen. Nidulantes</taxon>
    </lineage>
</organism>
<evidence type="ECO:0000259" key="2">
    <source>
        <dbReference type="Pfam" id="PF20684"/>
    </source>
</evidence>
<keyword evidence="1" id="KW-0812">Transmembrane</keyword>
<evidence type="ECO:0000313" key="3">
    <source>
        <dbReference type="EMBL" id="KAL2786493.1"/>
    </source>
</evidence>
<keyword evidence="1" id="KW-0472">Membrane</keyword>
<name>A0ABR4FU45_9EURO</name>
<dbReference type="InterPro" id="IPR049326">
    <property type="entry name" value="Rhodopsin_dom_fungi"/>
</dbReference>
<feature type="domain" description="Rhodopsin" evidence="2">
    <location>
        <begin position="5"/>
        <end position="75"/>
    </location>
</feature>
<feature type="transmembrane region" description="Helical" evidence="1">
    <location>
        <begin position="58"/>
        <end position="78"/>
    </location>
</feature>
<reference evidence="3 4" key="1">
    <citation type="submission" date="2024-07" db="EMBL/GenBank/DDBJ databases">
        <title>Section-level genome sequencing and comparative genomics of Aspergillus sections Usti and Cavernicolus.</title>
        <authorList>
            <consortium name="Lawrence Berkeley National Laboratory"/>
            <person name="Nybo J.L."/>
            <person name="Vesth T.C."/>
            <person name="Theobald S."/>
            <person name="Frisvad J.C."/>
            <person name="Larsen T.O."/>
            <person name="Kjaerboelling I."/>
            <person name="Rothschild-Mancinelli K."/>
            <person name="Lyhne E.K."/>
            <person name="Kogle M.E."/>
            <person name="Barry K."/>
            <person name="Clum A."/>
            <person name="Na H."/>
            <person name="Ledsgaard L."/>
            <person name="Lin J."/>
            <person name="Lipzen A."/>
            <person name="Kuo A."/>
            <person name="Riley R."/>
            <person name="Mondo S."/>
            <person name="Labutti K."/>
            <person name="Haridas S."/>
            <person name="Pangalinan J."/>
            <person name="Salamov A.A."/>
            <person name="Simmons B.A."/>
            <person name="Magnuson J.K."/>
            <person name="Chen J."/>
            <person name="Drula E."/>
            <person name="Henrissat B."/>
            <person name="Wiebenga A."/>
            <person name="Lubbers R.J."/>
            <person name="Gomes A.C."/>
            <person name="Makela M.R."/>
            <person name="Stajich J."/>
            <person name="Grigoriev I.V."/>
            <person name="Mortensen U.H."/>
            <person name="De Vries R.P."/>
            <person name="Baker S.E."/>
            <person name="Andersen M.R."/>
        </authorList>
    </citation>
    <scope>NUCLEOTIDE SEQUENCE [LARGE SCALE GENOMIC DNA]</scope>
    <source>
        <strain evidence="3 4">CBS 209.92</strain>
    </source>
</reference>
<dbReference type="Pfam" id="PF20684">
    <property type="entry name" value="Fung_rhodopsin"/>
    <property type="match status" value="1"/>
</dbReference>
<keyword evidence="1" id="KW-1133">Transmembrane helix</keyword>
<proteinExistence type="predicted"/>
<evidence type="ECO:0000256" key="1">
    <source>
        <dbReference type="SAM" id="Phobius"/>
    </source>
</evidence>
<gene>
    <name evidence="3" type="ORF">BJX66DRAFT_312641</name>
</gene>
<protein>
    <recommendedName>
        <fullName evidence="2">Rhodopsin domain-containing protein</fullName>
    </recommendedName>
</protein>
<sequence length="95" mass="10646">MTTAFTLQTKIGLSVIMGLGVAASIFASFKTVQLRWIADAEDPTYSLGQVALWHYTELWSVLICGSIPPIHILFRVAYRKMGTILRLRSYPNQIS</sequence>
<accession>A0ABR4FU45</accession>
<comment type="caution">
    <text evidence="3">The sequence shown here is derived from an EMBL/GenBank/DDBJ whole genome shotgun (WGS) entry which is preliminary data.</text>
</comment>
<feature type="transmembrane region" description="Helical" evidence="1">
    <location>
        <begin position="12"/>
        <end position="38"/>
    </location>
</feature>